<dbReference type="GO" id="GO:0005737">
    <property type="term" value="C:cytoplasm"/>
    <property type="evidence" value="ECO:0007669"/>
    <property type="project" value="TreeGrafter"/>
</dbReference>
<dbReference type="Proteomes" id="UP000639772">
    <property type="component" value="Chromosome 1"/>
</dbReference>
<comment type="cofactor">
    <cofactor evidence="1">
        <name>Mg(2+)</name>
        <dbReference type="ChEBI" id="CHEBI:18420"/>
    </cofactor>
</comment>
<dbReference type="GO" id="GO:0003723">
    <property type="term" value="F:RNA binding"/>
    <property type="evidence" value="ECO:0007669"/>
    <property type="project" value="UniProtKB-KW"/>
</dbReference>
<keyword evidence="10" id="KW-0732">Signal</keyword>
<proteinExistence type="inferred from homology"/>
<dbReference type="PANTHER" id="PTHR30001:SF1">
    <property type="entry name" value="RIBONUCLEASE E_G-LIKE PROTEIN, CHLOROPLASTIC"/>
    <property type="match status" value="1"/>
</dbReference>
<dbReference type="Pfam" id="PF10150">
    <property type="entry name" value="RNase_E_G"/>
    <property type="match status" value="1"/>
</dbReference>
<keyword evidence="3" id="KW-0540">Nuclease</keyword>
<organism evidence="12 13">
    <name type="scientific">Vanilla planifolia</name>
    <name type="common">Vanilla</name>
    <dbReference type="NCBI Taxonomy" id="51239"/>
    <lineage>
        <taxon>Eukaryota</taxon>
        <taxon>Viridiplantae</taxon>
        <taxon>Streptophyta</taxon>
        <taxon>Embryophyta</taxon>
        <taxon>Tracheophyta</taxon>
        <taxon>Spermatophyta</taxon>
        <taxon>Magnoliopsida</taxon>
        <taxon>Liliopsida</taxon>
        <taxon>Asparagales</taxon>
        <taxon>Orchidaceae</taxon>
        <taxon>Vanilloideae</taxon>
        <taxon>Vanilleae</taxon>
        <taxon>Vanilla</taxon>
    </lineage>
</organism>
<accession>A0A835S4P7</accession>
<evidence type="ECO:0000256" key="8">
    <source>
        <dbReference type="ARBA" id="ARBA00022884"/>
    </source>
</evidence>
<evidence type="ECO:0000256" key="1">
    <source>
        <dbReference type="ARBA" id="ARBA00001946"/>
    </source>
</evidence>
<sequence>MLLFFFLLQNFNLWTAETEIVSWNTFIVHGCWTGNFLLELREHQSGHPQNSELLVVFHQSDGSKVEFMVVDSFESPARVPSNGGSLRLTKPRLSAAVDVNGGHTMLGLAALQMVTFGINDAWGFTLRYSEDCCTPTTVFDVARELRLRDIGGIIVVDFIDMSDESNKKLVYEEMKKAVERDRSVVRVSELSKNGLMEITRKRVRPSVNFMITEPCNCCHATGRVEALETSFSKIELEICRLLSSLDHKPDLNDAKSWPKFVLRVDQRLQLLNIREKIKTGHSEQCTQSIDRGFPRGAFEVKPFTGEKEKHELHGAISSLKRPETHLRSNTVTLFPIKKRSGSVK</sequence>
<dbReference type="GO" id="GO:0006364">
    <property type="term" value="P:rRNA processing"/>
    <property type="evidence" value="ECO:0007669"/>
    <property type="project" value="TreeGrafter"/>
</dbReference>
<evidence type="ECO:0000259" key="11">
    <source>
        <dbReference type="Pfam" id="PF10150"/>
    </source>
</evidence>
<dbReference type="GO" id="GO:0004540">
    <property type="term" value="F:RNA nuclease activity"/>
    <property type="evidence" value="ECO:0007669"/>
    <property type="project" value="InterPro"/>
</dbReference>
<dbReference type="InterPro" id="IPR004659">
    <property type="entry name" value="RNase_E/G"/>
</dbReference>
<comment type="caution">
    <text evidence="12">The sequence shown here is derived from an EMBL/GenBank/DDBJ whole genome shotgun (WGS) entry which is preliminary data.</text>
</comment>
<evidence type="ECO:0000256" key="5">
    <source>
        <dbReference type="ARBA" id="ARBA00022759"/>
    </source>
</evidence>
<feature type="domain" description="RNA-binding protein AU-1/Ribonuclease E/G" evidence="11">
    <location>
        <begin position="140"/>
        <end position="203"/>
    </location>
</feature>
<keyword evidence="6" id="KW-0378">Hydrolase</keyword>
<keyword evidence="5" id="KW-0255">Endonuclease</keyword>
<evidence type="ECO:0000256" key="2">
    <source>
        <dbReference type="ARBA" id="ARBA00005522"/>
    </source>
</evidence>
<keyword evidence="7" id="KW-0460">Magnesium</keyword>
<evidence type="ECO:0000256" key="6">
    <source>
        <dbReference type="ARBA" id="ARBA00022801"/>
    </source>
</evidence>
<dbReference type="GO" id="GO:0016787">
    <property type="term" value="F:hydrolase activity"/>
    <property type="evidence" value="ECO:0007669"/>
    <property type="project" value="UniProtKB-KW"/>
</dbReference>
<evidence type="ECO:0000256" key="7">
    <source>
        <dbReference type="ARBA" id="ARBA00022842"/>
    </source>
</evidence>
<evidence type="ECO:0000313" key="12">
    <source>
        <dbReference type="EMBL" id="KAG0502543.1"/>
    </source>
</evidence>
<dbReference type="OrthoDB" id="6123450at2759"/>
<dbReference type="InterPro" id="IPR019307">
    <property type="entry name" value="RNA-bd_AU-1/RNase_E/G"/>
</dbReference>
<feature type="chain" id="PRO_5032845538" description="RNA-binding protein AU-1/Ribonuclease E/G domain-containing protein" evidence="10">
    <location>
        <begin position="19"/>
        <end position="344"/>
    </location>
</feature>
<evidence type="ECO:0000313" key="13">
    <source>
        <dbReference type="Proteomes" id="UP000639772"/>
    </source>
</evidence>
<reference evidence="12 13" key="1">
    <citation type="journal article" date="2020" name="Nat. Food">
        <title>A phased Vanilla planifolia genome enables genetic improvement of flavour and production.</title>
        <authorList>
            <person name="Hasing T."/>
            <person name="Tang H."/>
            <person name="Brym M."/>
            <person name="Khazi F."/>
            <person name="Huang T."/>
            <person name="Chambers A.H."/>
        </authorList>
    </citation>
    <scope>NUCLEOTIDE SEQUENCE [LARGE SCALE GENOMIC DNA]</scope>
    <source>
        <tissue evidence="12">Leaf</tissue>
    </source>
</reference>
<keyword evidence="4" id="KW-0479">Metal-binding</keyword>
<feature type="signal peptide" evidence="10">
    <location>
        <begin position="1"/>
        <end position="18"/>
    </location>
</feature>
<dbReference type="GO" id="GO:0046872">
    <property type="term" value="F:metal ion binding"/>
    <property type="evidence" value="ECO:0007669"/>
    <property type="project" value="UniProtKB-KW"/>
</dbReference>
<dbReference type="EMBL" id="JADCNM010000001">
    <property type="protein sequence ID" value="KAG0502543.1"/>
    <property type="molecule type" value="Genomic_DNA"/>
</dbReference>
<evidence type="ECO:0000256" key="3">
    <source>
        <dbReference type="ARBA" id="ARBA00022722"/>
    </source>
</evidence>
<dbReference type="GO" id="GO:0004519">
    <property type="term" value="F:endonuclease activity"/>
    <property type="evidence" value="ECO:0007669"/>
    <property type="project" value="UniProtKB-KW"/>
</dbReference>
<dbReference type="AlphaFoldDB" id="A0A835S4P7"/>
<comment type="function">
    <text evidence="9">Involved in intercistronic processing of primary transcripts from chloroplast operons. The endonucleolytic activity of the enzyme depends on the number of phosphates at the 5' end, is inhibited by structured RNA, and preferentially cleaves A/U-rich sequences.</text>
</comment>
<dbReference type="PANTHER" id="PTHR30001">
    <property type="entry name" value="RIBONUCLEASE"/>
    <property type="match status" value="1"/>
</dbReference>
<name>A0A835S4P7_VANPL</name>
<evidence type="ECO:0000256" key="10">
    <source>
        <dbReference type="SAM" id="SignalP"/>
    </source>
</evidence>
<comment type="similarity">
    <text evidence="2">Belongs to the RNase E/G family.</text>
</comment>
<protein>
    <recommendedName>
        <fullName evidence="11">RNA-binding protein AU-1/Ribonuclease E/G domain-containing protein</fullName>
    </recommendedName>
</protein>
<gene>
    <name evidence="12" type="ORF">HPP92_002615</name>
</gene>
<evidence type="ECO:0000256" key="4">
    <source>
        <dbReference type="ARBA" id="ARBA00022723"/>
    </source>
</evidence>
<evidence type="ECO:0000256" key="9">
    <source>
        <dbReference type="ARBA" id="ARBA00023436"/>
    </source>
</evidence>
<keyword evidence="8" id="KW-0694">RNA-binding</keyword>